<dbReference type="InterPro" id="IPR025528">
    <property type="entry name" value="BrnA_antitoxin"/>
</dbReference>
<organism evidence="1 2">
    <name type="scientific">Brucella endophytica</name>
    <dbReference type="NCBI Taxonomy" id="1963359"/>
    <lineage>
        <taxon>Bacteria</taxon>
        <taxon>Pseudomonadati</taxon>
        <taxon>Pseudomonadota</taxon>
        <taxon>Alphaproteobacteria</taxon>
        <taxon>Hyphomicrobiales</taxon>
        <taxon>Brucellaceae</taxon>
        <taxon>Brucella/Ochrobactrum group</taxon>
        <taxon>Brucella</taxon>
    </lineage>
</organism>
<comment type="caution">
    <text evidence="1">The sequence shown here is derived from an EMBL/GenBank/DDBJ whole genome shotgun (WGS) entry which is preliminary data.</text>
</comment>
<evidence type="ECO:0000313" key="1">
    <source>
        <dbReference type="EMBL" id="GGB00403.1"/>
    </source>
</evidence>
<evidence type="ECO:0008006" key="3">
    <source>
        <dbReference type="Google" id="ProtNLM"/>
    </source>
</evidence>
<proteinExistence type="predicted"/>
<dbReference type="EMBL" id="BMHH01000013">
    <property type="protein sequence ID" value="GGB00403.1"/>
    <property type="molecule type" value="Genomic_DNA"/>
</dbReference>
<reference evidence="1" key="2">
    <citation type="submission" date="2020-09" db="EMBL/GenBank/DDBJ databases">
        <authorList>
            <person name="Sun Q."/>
            <person name="Zhou Y."/>
        </authorList>
    </citation>
    <scope>NUCLEOTIDE SEQUENCE</scope>
    <source>
        <strain evidence="1">CGMCC 1.15082</strain>
    </source>
</reference>
<keyword evidence="2" id="KW-1185">Reference proteome</keyword>
<protein>
    <recommendedName>
        <fullName evidence="3">BrnA antitoxin family protein</fullName>
    </recommendedName>
</protein>
<dbReference type="Pfam" id="PF14384">
    <property type="entry name" value="BrnA_antitoxin"/>
    <property type="match status" value="1"/>
</dbReference>
<dbReference type="Proteomes" id="UP000646478">
    <property type="component" value="Unassembled WGS sequence"/>
</dbReference>
<gene>
    <name evidence="1" type="ORF">GCM10011491_30750</name>
</gene>
<accession>A0A916SJB5</accession>
<name>A0A916SJB5_9HYPH</name>
<sequence>MRGTMAIRIAAKEPERVSILPTPSEAGAVDVSKKRRANGNAKQLITLRIDPEVIEFFKSGGPGWQSRINDELRKIAGR</sequence>
<dbReference type="AlphaFoldDB" id="A0A916SJB5"/>
<reference evidence="1" key="1">
    <citation type="journal article" date="2014" name="Int. J. Syst. Evol. Microbiol.">
        <title>Complete genome sequence of Corynebacterium casei LMG S-19264T (=DSM 44701T), isolated from a smear-ripened cheese.</title>
        <authorList>
            <consortium name="US DOE Joint Genome Institute (JGI-PGF)"/>
            <person name="Walter F."/>
            <person name="Albersmeier A."/>
            <person name="Kalinowski J."/>
            <person name="Ruckert C."/>
        </authorList>
    </citation>
    <scope>NUCLEOTIDE SEQUENCE</scope>
    <source>
        <strain evidence="1">CGMCC 1.15082</strain>
    </source>
</reference>
<evidence type="ECO:0000313" key="2">
    <source>
        <dbReference type="Proteomes" id="UP000646478"/>
    </source>
</evidence>